<evidence type="ECO:0008006" key="6">
    <source>
        <dbReference type="Google" id="ProtNLM"/>
    </source>
</evidence>
<evidence type="ECO:0000256" key="3">
    <source>
        <dbReference type="SAM" id="SignalP"/>
    </source>
</evidence>
<proteinExistence type="inferred from homology"/>
<dbReference type="Gene3D" id="3.40.50.1820">
    <property type="entry name" value="alpha/beta hydrolase"/>
    <property type="match status" value="1"/>
</dbReference>
<dbReference type="OrthoDB" id="9784036at2"/>
<name>A0A1K1PNB1_9FLAO</name>
<dbReference type="InterPro" id="IPR000801">
    <property type="entry name" value="Esterase-like"/>
</dbReference>
<dbReference type="Pfam" id="PF00756">
    <property type="entry name" value="Esterase"/>
    <property type="match status" value="1"/>
</dbReference>
<reference evidence="4 5" key="1">
    <citation type="submission" date="2016-11" db="EMBL/GenBank/DDBJ databases">
        <authorList>
            <person name="Jaros S."/>
            <person name="Januszkiewicz K."/>
            <person name="Wedrychowicz H."/>
        </authorList>
    </citation>
    <scope>NUCLEOTIDE SEQUENCE [LARGE SCALE GENOMIC DNA]</scope>
    <source>
        <strain evidence="4 5">CGMCC 1.12145</strain>
    </source>
</reference>
<gene>
    <name evidence="4" type="ORF">SAMN02927921_01876</name>
</gene>
<dbReference type="SUPFAM" id="SSF53474">
    <property type="entry name" value="alpha/beta-Hydrolases"/>
    <property type="match status" value="1"/>
</dbReference>
<dbReference type="EMBL" id="FPJE01000009">
    <property type="protein sequence ID" value="SFW49192.1"/>
    <property type="molecule type" value="Genomic_DNA"/>
</dbReference>
<evidence type="ECO:0000256" key="2">
    <source>
        <dbReference type="ARBA" id="ARBA00022801"/>
    </source>
</evidence>
<keyword evidence="2" id="KW-0378">Hydrolase</keyword>
<evidence type="ECO:0000313" key="4">
    <source>
        <dbReference type="EMBL" id="SFW49192.1"/>
    </source>
</evidence>
<keyword evidence="3" id="KW-0732">Signal</keyword>
<comment type="similarity">
    <text evidence="1">Belongs to the esterase D family.</text>
</comment>
<dbReference type="RefSeq" id="WP_072317113.1">
    <property type="nucleotide sequence ID" value="NZ_FPJE01000009.1"/>
</dbReference>
<keyword evidence="5" id="KW-1185">Reference proteome</keyword>
<sequence length="357" mass="41249">MKKILKTSFLFLVMLSAAAQEPIVTGQSHSFHSTVLGEERIIDVQLPKHYDNPDFAKADYPVLYVLDGDFNFPFVSALERFNTKFLYRPHPEMIVIGIRNTDRTRDFTPTKTGTSGPDGKNHFETSGGADRFIDFLREELQPYINSNFRSNGYDILLGHSFGGLFTIYTLLEAPVLFDDYIAIDPSLWWDDQVIYKRAKAQWETTDFQKKGLFVALAYEAPENTKDRFEHGKLIRRFCENTLNAYPQNNLRTQWKYYPDHDHGAVPIPATMDALYFLFDGIQLPVKKIPENPELVSRTYAQVSKKLNFDLRPDESLLYELIRYVRGTGNEDNADTILDHALDIYPDSKQLQRLKNDH</sequence>
<evidence type="ECO:0000313" key="5">
    <source>
        <dbReference type="Proteomes" id="UP000182248"/>
    </source>
</evidence>
<dbReference type="PANTHER" id="PTHR40841:SF2">
    <property type="entry name" value="SIDEROPHORE-DEGRADING ESTERASE (EUROFUNG)"/>
    <property type="match status" value="1"/>
</dbReference>
<evidence type="ECO:0000256" key="1">
    <source>
        <dbReference type="ARBA" id="ARBA00005622"/>
    </source>
</evidence>
<dbReference type="InterPro" id="IPR029058">
    <property type="entry name" value="AB_hydrolase_fold"/>
</dbReference>
<organism evidence="4 5">
    <name type="scientific">Sinomicrobium oceani</name>
    <dbReference type="NCBI Taxonomy" id="1150368"/>
    <lineage>
        <taxon>Bacteria</taxon>
        <taxon>Pseudomonadati</taxon>
        <taxon>Bacteroidota</taxon>
        <taxon>Flavobacteriia</taxon>
        <taxon>Flavobacteriales</taxon>
        <taxon>Flavobacteriaceae</taxon>
        <taxon>Sinomicrobium</taxon>
    </lineage>
</organism>
<dbReference type="InterPro" id="IPR052558">
    <property type="entry name" value="Siderophore_Hydrolase_D"/>
</dbReference>
<accession>A0A1K1PNB1</accession>
<feature type="chain" id="PRO_5012543580" description="Esterase" evidence="3">
    <location>
        <begin position="20"/>
        <end position="357"/>
    </location>
</feature>
<dbReference type="GO" id="GO:0016788">
    <property type="term" value="F:hydrolase activity, acting on ester bonds"/>
    <property type="evidence" value="ECO:0007669"/>
    <property type="project" value="TreeGrafter"/>
</dbReference>
<dbReference type="Proteomes" id="UP000182248">
    <property type="component" value="Unassembled WGS sequence"/>
</dbReference>
<dbReference type="AlphaFoldDB" id="A0A1K1PNB1"/>
<dbReference type="STRING" id="1150368.SAMN02927921_01876"/>
<dbReference type="PANTHER" id="PTHR40841">
    <property type="entry name" value="SIDEROPHORE TRIACETYLFUSARININE C ESTERASE"/>
    <property type="match status" value="1"/>
</dbReference>
<protein>
    <recommendedName>
        <fullName evidence="6">Esterase</fullName>
    </recommendedName>
</protein>
<feature type="signal peptide" evidence="3">
    <location>
        <begin position="1"/>
        <end position="19"/>
    </location>
</feature>